<keyword evidence="2" id="KW-1185">Reference proteome</keyword>
<organism evidence="1 2">
    <name type="scientific">Enterococcus larvae</name>
    <dbReference type="NCBI Taxonomy" id="2794352"/>
    <lineage>
        <taxon>Bacteria</taxon>
        <taxon>Bacillati</taxon>
        <taxon>Bacillota</taxon>
        <taxon>Bacilli</taxon>
        <taxon>Lactobacillales</taxon>
        <taxon>Enterococcaceae</taxon>
        <taxon>Enterococcus</taxon>
    </lineage>
</organism>
<sequence>MKIGHGRACLSPSKDEFYLIGYKTPYRNAPAEGIHDDIYCNGLLIDVKGKKLFLASFDFLELEDEMVNEAKARLEKKFAIDRDLLLLSATHNHSSIMSYHKHWHSGVFDLAYYEFVMEQLVSVYQECLDSLEEATGAYGSEIITDYYGNRNHPGELADNEVTVIEFKNPKEEVIGAIVNMAVHSTVLSAKNNTLTGELAGNICRKLEQYWQIYPLILIGAAADSSNRHQRQGDDFSELERVSTALAREIAKIKRVEPLVLDQLTWQSLSHSSYNDMEITHKEAQRFLDSDSPLKNPGLIKKCEGILQRDHFYQQIEFGVYHLGKLQIYSFPGELGSAFGIEMKKASREQKALGIVAGYTNGFHYYFLPEKEYGLSFETIGNPVPQGEPEKIVGKLIQSAQLLGDKGTEGHADE</sequence>
<reference evidence="1 2" key="1">
    <citation type="submission" date="2020-12" db="EMBL/GenBank/DDBJ databases">
        <title>Vagococcus allomyrinae sp. nov. and Enterococcus lavae sp. nov., isolated from the larvae of Allomyrina dichotoma.</title>
        <authorList>
            <person name="Lee S.D."/>
        </authorList>
    </citation>
    <scope>NUCLEOTIDE SEQUENCE [LARGE SCALE GENOMIC DNA]</scope>
    <source>
        <strain evidence="1 2">BWM-S5</strain>
    </source>
</reference>
<dbReference type="Proteomes" id="UP000673375">
    <property type="component" value="Unassembled WGS sequence"/>
</dbReference>
<dbReference type="RefSeq" id="WP_209557083.1">
    <property type="nucleotide sequence ID" value="NZ_JAEDXU010000003.1"/>
</dbReference>
<proteinExistence type="predicted"/>
<dbReference type="EMBL" id="JAEDXU010000003">
    <property type="protein sequence ID" value="MBP1046269.1"/>
    <property type="molecule type" value="Genomic_DNA"/>
</dbReference>
<evidence type="ECO:0000313" key="2">
    <source>
        <dbReference type="Proteomes" id="UP000673375"/>
    </source>
</evidence>
<protein>
    <submittedName>
        <fullName evidence="1">Alkaline ceramidase</fullName>
    </submittedName>
</protein>
<name>A0ABS4CKF1_9ENTE</name>
<gene>
    <name evidence="1" type="ORF">I6N96_08225</name>
</gene>
<comment type="caution">
    <text evidence="1">The sequence shown here is derived from an EMBL/GenBank/DDBJ whole genome shotgun (WGS) entry which is preliminary data.</text>
</comment>
<evidence type="ECO:0000313" key="1">
    <source>
        <dbReference type="EMBL" id="MBP1046269.1"/>
    </source>
</evidence>
<accession>A0ABS4CKF1</accession>